<dbReference type="PIRSF" id="PIRSF002122">
    <property type="entry name" value="RPS7p_RPS7a_RPS5e_RPS7o"/>
    <property type="match status" value="1"/>
</dbReference>
<feature type="domain" description="Small ribosomal subunit protein uS7" evidence="4">
    <location>
        <begin position="36"/>
        <end position="83"/>
    </location>
</feature>
<dbReference type="SUPFAM" id="SSF47973">
    <property type="entry name" value="Ribosomal protein S7"/>
    <property type="match status" value="2"/>
</dbReference>
<name>A0A650AP78_CHLVU</name>
<protein>
    <submittedName>
        <fullName evidence="5">Ribosomal protein S7</fullName>
    </submittedName>
</protein>
<accession>A0A650AP78</accession>
<dbReference type="Gene3D" id="1.10.455.10">
    <property type="entry name" value="Ribosomal protein S7 domain"/>
    <property type="match status" value="2"/>
</dbReference>
<proteinExistence type="inferred from homology"/>
<dbReference type="InterPro" id="IPR036823">
    <property type="entry name" value="Ribosomal_uS7_dom_sf"/>
</dbReference>
<keyword evidence="2 5" id="KW-0689">Ribosomal protein</keyword>
<evidence type="ECO:0000256" key="2">
    <source>
        <dbReference type="ARBA" id="ARBA00022980"/>
    </source>
</evidence>
<dbReference type="InterPro" id="IPR023798">
    <property type="entry name" value="Ribosomal_uS7_dom"/>
</dbReference>
<evidence type="ECO:0000313" key="5">
    <source>
        <dbReference type="EMBL" id="QGN75026.1"/>
    </source>
</evidence>
<feature type="domain" description="Small ribosomal subunit protein uS7" evidence="4">
    <location>
        <begin position="92"/>
        <end position="214"/>
    </location>
</feature>
<keyword evidence="3" id="KW-0687">Ribonucleoprotein</keyword>
<dbReference type="EMBL" id="MK948101">
    <property type="protein sequence ID" value="QGN75026.1"/>
    <property type="molecule type" value="Genomic_DNA"/>
</dbReference>
<dbReference type="RefSeq" id="YP_009720837.1">
    <property type="nucleotide sequence ID" value="NC_045362.1"/>
</dbReference>
<evidence type="ECO:0000259" key="4">
    <source>
        <dbReference type="Pfam" id="PF00177"/>
    </source>
</evidence>
<dbReference type="GO" id="GO:0006412">
    <property type="term" value="P:translation"/>
    <property type="evidence" value="ECO:0007669"/>
    <property type="project" value="InterPro"/>
</dbReference>
<dbReference type="PANTHER" id="PTHR11205">
    <property type="entry name" value="RIBOSOMAL PROTEIN S7"/>
    <property type="match status" value="1"/>
</dbReference>
<comment type="similarity">
    <text evidence="1">Belongs to the universal ribosomal protein uS7 family.</text>
</comment>
<geneLocation type="mitochondrion" evidence="5"/>
<sequence length="222" mass="25768">MNTKNPTTTKYSLDLLKKTDSLVKNQFKRGTDFDLFFKKFTNLLMIDGKKTKASKILFTMLLTLKKKLEQDPQKNEKKAIRSMTKWKTLTQNHLENNGMKSSAQNLTSERSKQVGLNFTLLRVISKALENVTPNVEVRKVRVAGSTYSVPAVLPKKKQETLALKWIINSAKKKQKTSKNNFSMSLAEEFLDASRKLGLARQKRDELHRLAQINRAYIRYRWW</sequence>
<evidence type="ECO:0000256" key="1">
    <source>
        <dbReference type="ARBA" id="ARBA00007151"/>
    </source>
</evidence>
<dbReference type="InterPro" id="IPR000235">
    <property type="entry name" value="Ribosomal_uS7"/>
</dbReference>
<organism evidence="5">
    <name type="scientific">Chlorella vulgaris</name>
    <name type="common">Green alga</name>
    <dbReference type="NCBI Taxonomy" id="3077"/>
    <lineage>
        <taxon>Eukaryota</taxon>
        <taxon>Viridiplantae</taxon>
        <taxon>Chlorophyta</taxon>
        <taxon>core chlorophytes</taxon>
        <taxon>Trebouxiophyceae</taxon>
        <taxon>Chlorellales</taxon>
        <taxon>Chlorellaceae</taxon>
        <taxon>Chlorella clade</taxon>
        <taxon>Chlorella</taxon>
    </lineage>
</organism>
<reference evidence="5" key="1">
    <citation type="submission" date="2019-05" db="EMBL/GenBank/DDBJ databases">
        <title>Chlorella vulgaris NJ-7 complete mitochondrial genome.</title>
        <authorList>
            <person name="Wang Y."/>
            <person name="Xu X."/>
        </authorList>
    </citation>
    <scope>NUCLEOTIDE SEQUENCE</scope>
    <source>
        <strain evidence="5">NJ-7</strain>
    </source>
</reference>
<dbReference type="GO" id="GO:0005840">
    <property type="term" value="C:ribosome"/>
    <property type="evidence" value="ECO:0007669"/>
    <property type="project" value="UniProtKB-KW"/>
</dbReference>
<evidence type="ECO:0000256" key="3">
    <source>
        <dbReference type="ARBA" id="ARBA00023274"/>
    </source>
</evidence>
<keyword evidence="5" id="KW-0496">Mitochondrion</keyword>
<gene>
    <name evidence="5" type="primary">rps7</name>
</gene>
<dbReference type="GeneID" id="42903477"/>
<dbReference type="Pfam" id="PF00177">
    <property type="entry name" value="Ribosomal_S7"/>
    <property type="match status" value="2"/>
</dbReference>
<dbReference type="GO" id="GO:1990904">
    <property type="term" value="C:ribonucleoprotein complex"/>
    <property type="evidence" value="ECO:0007669"/>
    <property type="project" value="UniProtKB-KW"/>
</dbReference>
<dbReference type="AlphaFoldDB" id="A0A650AP78"/>